<keyword evidence="1" id="KW-0175">Coiled coil</keyword>
<keyword evidence="3" id="KW-0472">Membrane</keyword>
<accession>A0AA88T4E0</accession>
<gene>
    <name evidence="4" type="ORF">Q5P01_003084</name>
</gene>
<evidence type="ECO:0000256" key="1">
    <source>
        <dbReference type="SAM" id="Coils"/>
    </source>
</evidence>
<name>A0AA88T4E0_CHASR</name>
<evidence type="ECO:0000256" key="2">
    <source>
        <dbReference type="SAM" id="MobiDB-lite"/>
    </source>
</evidence>
<feature type="compositionally biased region" description="Gly residues" evidence="2">
    <location>
        <begin position="255"/>
        <end position="265"/>
    </location>
</feature>
<feature type="region of interest" description="Disordered" evidence="2">
    <location>
        <begin position="211"/>
        <end position="265"/>
    </location>
</feature>
<keyword evidence="5" id="KW-1185">Reference proteome</keyword>
<dbReference type="AlphaFoldDB" id="A0AA88T4E0"/>
<keyword evidence="3" id="KW-1133">Transmembrane helix</keyword>
<evidence type="ECO:0000313" key="5">
    <source>
        <dbReference type="Proteomes" id="UP001187415"/>
    </source>
</evidence>
<reference evidence="4" key="1">
    <citation type="submission" date="2023-07" db="EMBL/GenBank/DDBJ databases">
        <title>Chromosome-level Genome Assembly of Striped Snakehead (Channa striata).</title>
        <authorList>
            <person name="Liu H."/>
        </authorList>
    </citation>
    <scope>NUCLEOTIDE SEQUENCE</scope>
    <source>
        <strain evidence="4">Gz</strain>
        <tissue evidence="4">Muscle</tissue>
    </source>
</reference>
<feature type="compositionally biased region" description="Polar residues" evidence="2">
    <location>
        <begin position="226"/>
        <end position="250"/>
    </location>
</feature>
<organism evidence="4 5">
    <name type="scientific">Channa striata</name>
    <name type="common">Snakehead murrel</name>
    <name type="synonym">Ophicephalus striatus</name>
    <dbReference type="NCBI Taxonomy" id="64152"/>
    <lineage>
        <taxon>Eukaryota</taxon>
        <taxon>Metazoa</taxon>
        <taxon>Chordata</taxon>
        <taxon>Craniata</taxon>
        <taxon>Vertebrata</taxon>
        <taxon>Euteleostomi</taxon>
        <taxon>Actinopterygii</taxon>
        <taxon>Neopterygii</taxon>
        <taxon>Teleostei</taxon>
        <taxon>Neoteleostei</taxon>
        <taxon>Acanthomorphata</taxon>
        <taxon>Anabantaria</taxon>
        <taxon>Anabantiformes</taxon>
        <taxon>Channoidei</taxon>
        <taxon>Channidae</taxon>
        <taxon>Channa</taxon>
    </lineage>
</organism>
<proteinExistence type="predicted"/>
<keyword evidence="3" id="KW-0812">Transmembrane</keyword>
<evidence type="ECO:0000313" key="4">
    <source>
        <dbReference type="EMBL" id="KAK2863551.1"/>
    </source>
</evidence>
<dbReference type="EMBL" id="JAUPFM010000001">
    <property type="protein sequence ID" value="KAK2863551.1"/>
    <property type="molecule type" value="Genomic_DNA"/>
</dbReference>
<dbReference type="Proteomes" id="UP001187415">
    <property type="component" value="Unassembled WGS sequence"/>
</dbReference>
<feature type="compositionally biased region" description="Low complexity" evidence="2">
    <location>
        <begin position="211"/>
        <end position="220"/>
    </location>
</feature>
<protein>
    <submittedName>
        <fullName evidence="4">Uncharacterized protein</fullName>
    </submittedName>
</protein>
<comment type="caution">
    <text evidence="4">The sequence shown here is derived from an EMBL/GenBank/DDBJ whole genome shotgun (WGS) entry which is preliminary data.</text>
</comment>
<sequence length="265" mass="29100">MLSAARPHSAPAETQAASFLRLWDKKEARMRDLLDEIKEMAVQIKKLHTKSKRSCYTGAVSAGVTIGAGIAVPFAGGLGFAITAALTSAAAGGALFGFKIKQFRTEEECLNQVKHFLKIVNRLQHELEEILMTCEDLQRQSEKVQMDKVSSLKDNLVKLFQCTEILRTAEKVKELTDQCPEVFGEFHDIKTQLEEFRGRAQTESLQAECENSFEISSESSPLIPPQQDTSKQMDLTTSDDNNTKKNQGNSAVDFAGGGTGTVPGL</sequence>
<feature type="coiled-coil region" evidence="1">
    <location>
        <begin position="120"/>
        <end position="147"/>
    </location>
</feature>
<evidence type="ECO:0000256" key="3">
    <source>
        <dbReference type="SAM" id="Phobius"/>
    </source>
</evidence>
<feature type="transmembrane region" description="Helical" evidence="3">
    <location>
        <begin position="55"/>
        <end position="72"/>
    </location>
</feature>
<feature type="transmembrane region" description="Helical" evidence="3">
    <location>
        <begin position="78"/>
        <end position="98"/>
    </location>
</feature>